<evidence type="ECO:0000313" key="1">
    <source>
        <dbReference type="EMBL" id="GAA2675991.1"/>
    </source>
</evidence>
<proteinExistence type="predicted"/>
<evidence type="ECO:0000313" key="2">
    <source>
        <dbReference type="Proteomes" id="UP001500994"/>
    </source>
</evidence>
<dbReference type="SUPFAM" id="SSF53474">
    <property type="entry name" value="alpha/beta-Hydrolases"/>
    <property type="match status" value="1"/>
</dbReference>
<gene>
    <name evidence="1" type="ORF">GCM10009864_54220</name>
</gene>
<dbReference type="RefSeq" id="WP_344580671.1">
    <property type="nucleotide sequence ID" value="NZ_BAAARK010000020.1"/>
</dbReference>
<dbReference type="InterPro" id="IPR029058">
    <property type="entry name" value="AB_hydrolase_fold"/>
</dbReference>
<dbReference type="EMBL" id="BAAARK010000020">
    <property type="protein sequence ID" value="GAA2675991.1"/>
    <property type="molecule type" value="Genomic_DNA"/>
</dbReference>
<accession>A0ABP6EUT7</accession>
<reference evidence="2" key="1">
    <citation type="journal article" date="2019" name="Int. J. Syst. Evol. Microbiol.">
        <title>The Global Catalogue of Microorganisms (GCM) 10K type strain sequencing project: providing services to taxonomists for standard genome sequencing and annotation.</title>
        <authorList>
            <consortium name="The Broad Institute Genomics Platform"/>
            <consortium name="The Broad Institute Genome Sequencing Center for Infectious Disease"/>
            <person name="Wu L."/>
            <person name="Ma J."/>
        </authorList>
    </citation>
    <scope>NUCLEOTIDE SEQUENCE [LARGE SCALE GENOMIC DNA]</scope>
    <source>
        <strain evidence="2">JCM 16374</strain>
    </source>
</reference>
<evidence type="ECO:0008006" key="3">
    <source>
        <dbReference type="Google" id="ProtNLM"/>
    </source>
</evidence>
<keyword evidence="2" id="KW-1185">Reference proteome</keyword>
<protein>
    <recommendedName>
        <fullName evidence="3">Alpha/beta hydrolase</fullName>
    </recommendedName>
</protein>
<dbReference type="Proteomes" id="UP001500994">
    <property type="component" value="Unassembled WGS sequence"/>
</dbReference>
<comment type="caution">
    <text evidence="1">The sequence shown here is derived from an EMBL/GenBank/DDBJ whole genome shotgun (WGS) entry which is preliminary data.</text>
</comment>
<sequence>MAGGFRRIAELIPCAVYTERPDAGHRLHAGHHARLDADLGEFLKR</sequence>
<name>A0ABP6EUT7_9ACTN</name>
<organism evidence="1 2">
    <name type="scientific">Streptomyces lunalinharesii</name>
    <dbReference type="NCBI Taxonomy" id="333384"/>
    <lineage>
        <taxon>Bacteria</taxon>
        <taxon>Bacillati</taxon>
        <taxon>Actinomycetota</taxon>
        <taxon>Actinomycetes</taxon>
        <taxon>Kitasatosporales</taxon>
        <taxon>Streptomycetaceae</taxon>
        <taxon>Streptomyces</taxon>
    </lineage>
</organism>